<dbReference type="Proteomes" id="UP000800092">
    <property type="component" value="Unassembled WGS sequence"/>
</dbReference>
<keyword evidence="4" id="KW-1185">Reference proteome</keyword>
<proteinExistence type="predicted"/>
<accession>A0A6A6HLB2</accession>
<dbReference type="AlphaFoldDB" id="A0A6A6HLB2"/>
<dbReference type="Gene3D" id="3.90.70.130">
    <property type="match status" value="1"/>
</dbReference>
<dbReference type="GO" id="GO:0016787">
    <property type="term" value="F:hydrolase activity"/>
    <property type="evidence" value="ECO:0007669"/>
    <property type="project" value="UniProtKB-KW"/>
</dbReference>
<dbReference type="OrthoDB" id="288987at2759"/>
<keyword evidence="1" id="KW-0378">Hydrolase</keyword>
<reference evidence="3" key="1">
    <citation type="journal article" date="2020" name="Stud. Mycol.">
        <title>101 Dothideomycetes genomes: a test case for predicting lifestyles and emergence of pathogens.</title>
        <authorList>
            <person name="Haridas S."/>
            <person name="Albert R."/>
            <person name="Binder M."/>
            <person name="Bloem J."/>
            <person name="Labutti K."/>
            <person name="Salamov A."/>
            <person name="Andreopoulos B."/>
            <person name="Baker S."/>
            <person name="Barry K."/>
            <person name="Bills G."/>
            <person name="Bluhm B."/>
            <person name="Cannon C."/>
            <person name="Castanera R."/>
            <person name="Culley D."/>
            <person name="Daum C."/>
            <person name="Ezra D."/>
            <person name="Gonzalez J."/>
            <person name="Henrissat B."/>
            <person name="Kuo A."/>
            <person name="Liang C."/>
            <person name="Lipzen A."/>
            <person name="Lutzoni F."/>
            <person name="Magnuson J."/>
            <person name="Mondo S."/>
            <person name="Nolan M."/>
            <person name="Ohm R."/>
            <person name="Pangilinan J."/>
            <person name="Park H.-J."/>
            <person name="Ramirez L."/>
            <person name="Alfaro M."/>
            <person name="Sun H."/>
            <person name="Tritt A."/>
            <person name="Yoshinaga Y."/>
            <person name="Zwiers L.-H."/>
            <person name="Turgeon B."/>
            <person name="Goodwin S."/>
            <person name="Spatafora J."/>
            <person name="Crous P."/>
            <person name="Grigoriev I."/>
        </authorList>
    </citation>
    <scope>NUCLEOTIDE SEQUENCE</scope>
    <source>
        <strain evidence="3">Tuck. ex Michener</strain>
    </source>
</reference>
<evidence type="ECO:0000313" key="4">
    <source>
        <dbReference type="Proteomes" id="UP000800092"/>
    </source>
</evidence>
<organism evidence="3 4">
    <name type="scientific">Viridothelium virens</name>
    <name type="common">Speckled blister lichen</name>
    <name type="synonym">Trypethelium virens</name>
    <dbReference type="NCBI Taxonomy" id="1048519"/>
    <lineage>
        <taxon>Eukaryota</taxon>
        <taxon>Fungi</taxon>
        <taxon>Dikarya</taxon>
        <taxon>Ascomycota</taxon>
        <taxon>Pezizomycotina</taxon>
        <taxon>Dothideomycetes</taxon>
        <taxon>Dothideomycetes incertae sedis</taxon>
        <taxon>Trypetheliales</taxon>
        <taxon>Trypetheliaceae</taxon>
        <taxon>Viridothelium</taxon>
    </lineage>
</organism>
<evidence type="ECO:0000256" key="1">
    <source>
        <dbReference type="ARBA" id="ARBA00022801"/>
    </source>
</evidence>
<feature type="domain" description="UFSP1/2/DUB catalytic" evidence="2">
    <location>
        <begin position="56"/>
        <end position="294"/>
    </location>
</feature>
<evidence type="ECO:0000313" key="3">
    <source>
        <dbReference type="EMBL" id="KAF2238578.1"/>
    </source>
</evidence>
<gene>
    <name evidence="3" type="ORF">EV356DRAFT_264877</name>
</gene>
<protein>
    <submittedName>
        <fullName evidence="3">DUF1671-domain-containing protein</fullName>
    </submittedName>
</protein>
<name>A0A6A6HLB2_VIRVR</name>
<dbReference type="EMBL" id="ML991775">
    <property type="protein sequence ID" value="KAF2238578.1"/>
    <property type="molecule type" value="Genomic_DNA"/>
</dbReference>
<evidence type="ECO:0000259" key="2">
    <source>
        <dbReference type="Pfam" id="PF07910"/>
    </source>
</evidence>
<sequence length="309" mass="33583">MPAWLHAQLATGGKTTRTTRISPTGHLYTTRATENEIPGLLPLLARLLASDPSVATASLCHPSVLHVSKLPREGGFCGYRNVQMLISYLRGARAPGWDALGGGGGGVGGGRGVEEERVPGVLELQEGIEAAWDRGLYVLGREQTGGIRGTRKYVGTPEVAALFAGLGVEFEVAGFHDDERGKREPRTAVGQLVEYVEGYFGRAAVEEADAKVRKTLMPPIYLQRPGHSLTVVGLEVRKDGSRNLLVFDPMYVVSKEMRRLKDGLVRRPQATAPLLKMYRRGVASLSRYRDFEIVELTAPAPPSPAWDDV</sequence>
<dbReference type="Pfam" id="PF07910">
    <property type="entry name" value="Peptidase_C78"/>
    <property type="match status" value="1"/>
</dbReference>
<dbReference type="InterPro" id="IPR012462">
    <property type="entry name" value="UFSP1/2_DUB_cat"/>
</dbReference>